<evidence type="ECO:0000256" key="3">
    <source>
        <dbReference type="ARBA" id="ARBA00022448"/>
    </source>
</evidence>
<evidence type="ECO:0000256" key="10">
    <source>
        <dbReference type="PROSITE-ProRule" id="PRU00282"/>
    </source>
</evidence>
<dbReference type="InterPro" id="IPR045315">
    <property type="entry name" value="Mtm1-like"/>
</dbReference>
<keyword evidence="8" id="KW-0496">Mitochondrion</keyword>
<dbReference type="PROSITE" id="PS50920">
    <property type="entry name" value="SOLCAR"/>
    <property type="match status" value="1"/>
</dbReference>
<dbReference type="PANTHER" id="PTHR45760:SF2">
    <property type="entry name" value="FI19922P1-RELATED"/>
    <property type="match status" value="1"/>
</dbReference>
<dbReference type="AlphaFoldDB" id="A0A177W982"/>
<dbReference type="SUPFAM" id="SSF103506">
    <property type="entry name" value="Mitochondrial carrier"/>
    <property type="match status" value="1"/>
</dbReference>
<dbReference type="STRING" id="403673.A0A177W982"/>
<keyword evidence="9 10" id="KW-0472">Membrane</keyword>
<evidence type="ECO:0000256" key="5">
    <source>
        <dbReference type="ARBA" id="ARBA00022737"/>
    </source>
</evidence>
<comment type="similarity">
    <text evidence="2 11">Belongs to the mitochondrial carrier (TC 2.A.29) family.</text>
</comment>
<keyword evidence="6" id="KW-0999">Mitochondrion inner membrane</keyword>
<dbReference type="PANTHER" id="PTHR45760">
    <property type="entry name" value="FI19922P1-RELATED"/>
    <property type="match status" value="1"/>
</dbReference>
<keyword evidence="3 11" id="KW-0813">Transport</keyword>
<evidence type="ECO:0000256" key="6">
    <source>
        <dbReference type="ARBA" id="ARBA00022792"/>
    </source>
</evidence>
<evidence type="ECO:0000256" key="9">
    <source>
        <dbReference type="ARBA" id="ARBA00023136"/>
    </source>
</evidence>
<gene>
    <name evidence="12" type="ORF">BDEG_20809</name>
</gene>
<name>A0A177W982_BATDL</name>
<evidence type="ECO:0000256" key="2">
    <source>
        <dbReference type="ARBA" id="ARBA00006375"/>
    </source>
</evidence>
<evidence type="ECO:0000256" key="4">
    <source>
        <dbReference type="ARBA" id="ARBA00022692"/>
    </source>
</evidence>
<keyword evidence="4 10" id="KW-0812">Transmembrane</keyword>
<dbReference type="InterPro" id="IPR018108">
    <property type="entry name" value="MCP_transmembrane"/>
</dbReference>
<dbReference type="VEuPathDB" id="FungiDB:BDEG_20809"/>
<comment type="subcellular location">
    <subcellularLocation>
        <location evidence="1">Mitochondrion inner membrane</location>
        <topology evidence="1">Multi-pass membrane protein</topology>
    </subcellularLocation>
</comment>
<dbReference type="OrthoDB" id="1747031at2759"/>
<reference evidence="12 13" key="2">
    <citation type="submission" date="2016-05" db="EMBL/GenBank/DDBJ databases">
        <title>Lineage-specific infection strategies underlie the spectrum of fungal disease in amphibians.</title>
        <authorList>
            <person name="Cuomo C.A."/>
            <person name="Farrer R.A."/>
            <person name="James T."/>
            <person name="Longcore J."/>
            <person name="Birren B."/>
        </authorList>
    </citation>
    <scope>NUCLEOTIDE SEQUENCE [LARGE SCALE GENOMIC DNA]</scope>
    <source>
        <strain evidence="12 13">JEL423</strain>
    </source>
</reference>
<accession>A0A177W982</accession>
<keyword evidence="5" id="KW-0677">Repeat</keyword>
<feature type="repeat" description="Solcar" evidence="10">
    <location>
        <begin position="102"/>
        <end position="182"/>
    </location>
</feature>
<sequence>MSAGMGAVLTSLLMTPFDVVKTRLQSEQAAFEPNLNKRATCPRYFLLDSDVLSRNCKSVAYRTRLHNPISESMQGLNLKNVSKVVSGSGSLMSSLGPTLGAEPAVSRGTIAIISATVISPIELVRTRMQAGDSSMRETMQGISNHIKSNGLQSLFRGLLPTLWRDVPFSAIYWVGYEQIKKELVVSDKHGNVENELKSSFIAGSVSGSY</sequence>
<evidence type="ECO:0000256" key="11">
    <source>
        <dbReference type="RuleBase" id="RU000488"/>
    </source>
</evidence>
<dbReference type="Proteomes" id="UP000077115">
    <property type="component" value="Unassembled WGS sequence"/>
</dbReference>
<dbReference type="GO" id="GO:0005743">
    <property type="term" value="C:mitochondrial inner membrane"/>
    <property type="evidence" value="ECO:0007669"/>
    <property type="project" value="UniProtKB-SubCell"/>
</dbReference>
<dbReference type="EMBL" id="DS022300">
    <property type="protein sequence ID" value="OAJ36658.1"/>
    <property type="molecule type" value="Genomic_DNA"/>
</dbReference>
<keyword evidence="7" id="KW-1133">Transmembrane helix</keyword>
<reference evidence="12 13" key="1">
    <citation type="submission" date="2006-10" db="EMBL/GenBank/DDBJ databases">
        <title>The Genome Sequence of Batrachochytrium dendrobatidis JEL423.</title>
        <authorList>
            <consortium name="The Broad Institute Genome Sequencing Platform"/>
            <person name="Birren B."/>
            <person name="Lander E."/>
            <person name="Galagan J."/>
            <person name="Cuomo C."/>
            <person name="Devon K."/>
            <person name="Jaffe D."/>
            <person name="Butler J."/>
            <person name="Alvarez P."/>
            <person name="Gnerre S."/>
            <person name="Grabherr M."/>
            <person name="Kleber M."/>
            <person name="Mauceli E."/>
            <person name="Brockman W."/>
            <person name="Young S."/>
            <person name="LaButti K."/>
            <person name="Sykes S."/>
            <person name="DeCaprio D."/>
            <person name="Crawford M."/>
            <person name="Koehrsen M."/>
            <person name="Engels R."/>
            <person name="Montgomery P."/>
            <person name="Pearson M."/>
            <person name="Howarth C."/>
            <person name="Larson L."/>
            <person name="White J."/>
            <person name="O'Leary S."/>
            <person name="Kodira C."/>
            <person name="Zeng Q."/>
            <person name="Yandava C."/>
            <person name="Alvarado L."/>
            <person name="Longcore J."/>
            <person name="James T."/>
        </authorList>
    </citation>
    <scope>NUCLEOTIDE SEQUENCE [LARGE SCALE GENOMIC DNA]</scope>
    <source>
        <strain evidence="12 13">JEL423</strain>
    </source>
</reference>
<protein>
    <submittedName>
        <fullName evidence="12">Uncharacterized protein</fullName>
    </submittedName>
</protein>
<evidence type="ECO:0000256" key="1">
    <source>
        <dbReference type="ARBA" id="ARBA00004448"/>
    </source>
</evidence>
<proteinExistence type="inferred from homology"/>
<dbReference type="Pfam" id="PF00153">
    <property type="entry name" value="Mito_carr"/>
    <property type="match status" value="2"/>
</dbReference>
<dbReference type="GO" id="GO:1990542">
    <property type="term" value="P:mitochondrial transmembrane transport"/>
    <property type="evidence" value="ECO:0007669"/>
    <property type="project" value="InterPro"/>
</dbReference>
<evidence type="ECO:0000313" key="13">
    <source>
        <dbReference type="Proteomes" id="UP000077115"/>
    </source>
</evidence>
<evidence type="ECO:0000256" key="7">
    <source>
        <dbReference type="ARBA" id="ARBA00022989"/>
    </source>
</evidence>
<evidence type="ECO:0000256" key="8">
    <source>
        <dbReference type="ARBA" id="ARBA00023128"/>
    </source>
</evidence>
<dbReference type="Gene3D" id="1.50.40.10">
    <property type="entry name" value="Mitochondrial carrier domain"/>
    <property type="match status" value="1"/>
</dbReference>
<evidence type="ECO:0000313" key="12">
    <source>
        <dbReference type="EMBL" id="OAJ36658.1"/>
    </source>
</evidence>
<organism evidence="12 13">
    <name type="scientific">Batrachochytrium dendrobatidis (strain JEL423)</name>
    <dbReference type="NCBI Taxonomy" id="403673"/>
    <lineage>
        <taxon>Eukaryota</taxon>
        <taxon>Fungi</taxon>
        <taxon>Fungi incertae sedis</taxon>
        <taxon>Chytridiomycota</taxon>
        <taxon>Chytridiomycota incertae sedis</taxon>
        <taxon>Chytridiomycetes</taxon>
        <taxon>Rhizophydiales</taxon>
        <taxon>Rhizophydiales incertae sedis</taxon>
        <taxon>Batrachochytrium</taxon>
    </lineage>
</organism>
<dbReference type="InterPro" id="IPR023395">
    <property type="entry name" value="MCP_dom_sf"/>
</dbReference>